<dbReference type="GO" id="GO:0070181">
    <property type="term" value="F:small ribosomal subunit rRNA binding"/>
    <property type="evidence" value="ECO:0007669"/>
    <property type="project" value="TreeGrafter"/>
</dbReference>
<dbReference type="EMBL" id="FNPD01000001">
    <property type="protein sequence ID" value="SDX66877.1"/>
    <property type="molecule type" value="Genomic_DNA"/>
</dbReference>
<dbReference type="HAMAP" id="MF_00500">
    <property type="entry name" value="Ribosomal_bS20"/>
    <property type="match status" value="1"/>
</dbReference>
<evidence type="ECO:0000256" key="8">
    <source>
        <dbReference type="HAMAP-Rule" id="MF_00500"/>
    </source>
</evidence>
<dbReference type="GO" id="GO:0006412">
    <property type="term" value="P:translation"/>
    <property type="evidence" value="ECO:0007669"/>
    <property type="project" value="UniProtKB-UniRule"/>
</dbReference>
<name>A0A1H3DKI3_9BACT</name>
<sequence>MPSTKSALRRMRIAERNRIYNRAWKTKTKTMTKKVMQAVEENDLNSAVRLFDEAQSVIDKAVVKGVIHKNTAARRKARLAKLIVNLKKTAEAESPSQETV</sequence>
<dbReference type="SUPFAM" id="SSF46992">
    <property type="entry name" value="Ribosomal protein S20"/>
    <property type="match status" value="1"/>
</dbReference>
<organism evidence="9 10">
    <name type="scientific">Acetomicrobium thermoterrenum DSM 13490</name>
    <dbReference type="NCBI Taxonomy" id="1120987"/>
    <lineage>
        <taxon>Bacteria</taxon>
        <taxon>Thermotogati</taxon>
        <taxon>Synergistota</taxon>
        <taxon>Synergistia</taxon>
        <taxon>Synergistales</taxon>
        <taxon>Acetomicrobiaceae</taxon>
        <taxon>Acetomicrobium</taxon>
    </lineage>
</organism>
<reference evidence="10" key="1">
    <citation type="submission" date="2016-10" db="EMBL/GenBank/DDBJ databases">
        <authorList>
            <person name="Varghese N."/>
            <person name="Submissions S."/>
        </authorList>
    </citation>
    <scope>NUCLEOTIDE SEQUENCE [LARGE SCALE GENOMIC DNA]</scope>
    <source>
        <strain evidence="10">DSM 13490</strain>
    </source>
</reference>
<evidence type="ECO:0000313" key="9">
    <source>
        <dbReference type="EMBL" id="SDX66877.1"/>
    </source>
</evidence>
<dbReference type="AlphaFoldDB" id="A0A1H3DKI3"/>
<evidence type="ECO:0000256" key="5">
    <source>
        <dbReference type="ARBA" id="ARBA00022980"/>
    </source>
</evidence>
<comment type="function">
    <text evidence="1 8">Binds directly to 16S ribosomal RNA.</text>
</comment>
<keyword evidence="4 8" id="KW-0694">RNA-binding</keyword>
<accession>A0A1H3DKI3</accession>
<dbReference type="Pfam" id="PF01649">
    <property type="entry name" value="Ribosomal_S20p"/>
    <property type="match status" value="1"/>
</dbReference>
<evidence type="ECO:0000313" key="10">
    <source>
        <dbReference type="Proteomes" id="UP000199266"/>
    </source>
</evidence>
<protein>
    <recommendedName>
        <fullName evidence="7 8">Small ribosomal subunit protein bS20</fullName>
    </recommendedName>
</protein>
<evidence type="ECO:0000256" key="1">
    <source>
        <dbReference type="ARBA" id="ARBA00003134"/>
    </source>
</evidence>
<keyword evidence="6 8" id="KW-0687">Ribonucleoprotein</keyword>
<dbReference type="Proteomes" id="UP000199266">
    <property type="component" value="Unassembled WGS sequence"/>
</dbReference>
<keyword evidence="5 8" id="KW-0689">Ribosomal protein</keyword>
<dbReference type="InterPro" id="IPR036510">
    <property type="entry name" value="Ribosomal_bS20_sf"/>
</dbReference>
<dbReference type="Gene3D" id="1.20.58.110">
    <property type="entry name" value="Ribosomal protein S20"/>
    <property type="match status" value="1"/>
</dbReference>
<keyword evidence="10" id="KW-1185">Reference proteome</keyword>
<evidence type="ECO:0000256" key="3">
    <source>
        <dbReference type="ARBA" id="ARBA00022730"/>
    </source>
</evidence>
<proteinExistence type="inferred from homology"/>
<dbReference type="GO" id="GO:0003735">
    <property type="term" value="F:structural constituent of ribosome"/>
    <property type="evidence" value="ECO:0007669"/>
    <property type="project" value="InterPro"/>
</dbReference>
<evidence type="ECO:0000256" key="4">
    <source>
        <dbReference type="ARBA" id="ARBA00022884"/>
    </source>
</evidence>
<evidence type="ECO:0000256" key="6">
    <source>
        <dbReference type="ARBA" id="ARBA00023274"/>
    </source>
</evidence>
<dbReference type="GO" id="GO:0005829">
    <property type="term" value="C:cytosol"/>
    <property type="evidence" value="ECO:0007669"/>
    <property type="project" value="TreeGrafter"/>
</dbReference>
<dbReference type="PANTHER" id="PTHR33398:SF1">
    <property type="entry name" value="SMALL RIBOSOMAL SUBUNIT PROTEIN BS20C"/>
    <property type="match status" value="1"/>
</dbReference>
<evidence type="ECO:0000256" key="2">
    <source>
        <dbReference type="ARBA" id="ARBA00007634"/>
    </source>
</evidence>
<dbReference type="InterPro" id="IPR002583">
    <property type="entry name" value="Ribosomal_bS20"/>
</dbReference>
<comment type="similarity">
    <text evidence="2 8">Belongs to the bacterial ribosomal protein bS20 family.</text>
</comment>
<dbReference type="FunFam" id="1.20.58.110:FF:000001">
    <property type="entry name" value="30S ribosomal protein S20"/>
    <property type="match status" value="1"/>
</dbReference>
<dbReference type="NCBIfam" id="TIGR00029">
    <property type="entry name" value="S20"/>
    <property type="match status" value="1"/>
</dbReference>
<gene>
    <name evidence="8" type="primary">rpsT</name>
    <name evidence="9" type="ORF">SAMN03080603_00190</name>
</gene>
<keyword evidence="3 8" id="KW-0699">rRNA-binding</keyword>
<dbReference type="GO" id="GO:0015935">
    <property type="term" value="C:small ribosomal subunit"/>
    <property type="evidence" value="ECO:0007669"/>
    <property type="project" value="TreeGrafter"/>
</dbReference>
<dbReference type="RefSeq" id="WP_091459902.1">
    <property type="nucleotide sequence ID" value="NZ_FNPD01000001.1"/>
</dbReference>
<dbReference type="PANTHER" id="PTHR33398">
    <property type="entry name" value="30S RIBOSOMAL PROTEIN S20"/>
    <property type="match status" value="1"/>
</dbReference>
<evidence type="ECO:0000256" key="7">
    <source>
        <dbReference type="ARBA" id="ARBA00035136"/>
    </source>
</evidence>